<keyword evidence="9" id="KW-0406">Ion transport</keyword>
<dbReference type="OrthoDB" id="9764416at2"/>
<feature type="transmembrane region" description="Helical" evidence="11">
    <location>
        <begin position="6"/>
        <end position="25"/>
    </location>
</feature>
<keyword evidence="6" id="KW-0769">Symport</keyword>
<accession>A0A1I1NJW6</accession>
<keyword evidence="9" id="KW-0739">Sodium transport</keyword>
<dbReference type="InterPro" id="IPR038377">
    <property type="entry name" value="Na/Glc_symporter_sf"/>
</dbReference>
<dbReference type="NCBIfam" id="TIGR03648">
    <property type="entry name" value="Na_symport_lg"/>
    <property type="match status" value="1"/>
</dbReference>
<evidence type="ECO:0000256" key="9">
    <source>
        <dbReference type="ARBA" id="ARBA00023201"/>
    </source>
</evidence>
<proteinExistence type="inferred from homology"/>
<evidence type="ECO:0000256" key="10">
    <source>
        <dbReference type="RuleBase" id="RU362091"/>
    </source>
</evidence>
<dbReference type="PANTHER" id="PTHR48086:SF5">
    <property type="entry name" value="NA(+):SOLUTE SYMPORTER (SSF FAMILY)"/>
    <property type="match status" value="1"/>
</dbReference>
<keyword evidence="4" id="KW-1003">Cell membrane</keyword>
<name>A0A1I1NJW6_9RHOB</name>
<dbReference type="GO" id="GO:0046942">
    <property type="term" value="P:carboxylic acid transport"/>
    <property type="evidence" value="ECO:0007669"/>
    <property type="project" value="UniProtKB-ARBA"/>
</dbReference>
<keyword evidence="9" id="KW-0915">Sodium</keyword>
<dbReference type="PROSITE" id="PS50283">
    <property type="entry name" value="NA_SOLUT_SYMP_3"/>
    <property type="match status" value="1"/>
</dbReference>
<keyword evidence="3" id="KW-0813">Transport</keyword>
<feature type="transmembrane region" description="Helical" evidence="11">
    <location>
        <begin position="447"/>
        <end position="465"/>
    </location>
</feature>
<evidence type="ECO:0000256" key="11">
    <source>
        <dbReference type="SAM" id="Phobius"/>
    </source>
</evidence>
<evidence type="ECO:0000256" key="2">
    <source>
        <dbReference type="ARBA" id="ARBA00006434"/>
    </source>
</evidence>
<feature type="transmembrane region" description="Helical" evidence="11">
    <location>
        <begin position="182"/>
        <end position="200"/>
    </location>
</feature>
<keyword evidence="13" id="KW-1185">Reference proteome</keyword>
<dbReference type="GO" id="GO:0006814">
    <property type="term" value="P:sodium ion transport"/>
    <property type="evidence" value="ECO:0007669"/>
    <property type="project" value="UniProtKB-KW"/>
</dbReference>
<feature type="transmembrane region" description="Helical" evidence="11">
    <location>
        <begin position="541"/>
        <end position="564"/>
    </location>
</feature>
<feature type="transmembrane region" description="Helical" evidence="11">
    <location>
        <begin position="116"/>
        <end position="133"/>
    </location>
</feature>
<dbReference type="CDD" id="cd11480">
    <property type="entry name" value="SLC5sbd_u4"/>
    <property type="match status" value="1"/>
</dbReference>
<protein>
    <submittedName>
        <fullName evidence="12">Cation/acetate symporter</fullName>
    </submittedName>
</protein>
<feature type="transmembrane region" description="Helical" evidence="11">
    <location>
        <begin position="471"/>
        <end position="495"/>
    </location>
</feature>
<dbReference type="PANTHER" id="PTHR48086">
    <property type="entry name" value="SODIUM/PROLINE SYMPORTER-RELATED"/>
    <property type="match status" value="1"/>
</dbReference>
<gene>
    <name evidence="12" type="ORF">SAMN04488094_112116</name>
</gene>
<feature type="transmembrane region" description="Helical" evidence="11">
    <location>
        <begin position="247"/>
        <end position="269"/>
    </location>
</feature>
<dbReference type="InterPro" id="IPR001734">
    <property type="entry name" value="Na/solute_symporter"/>
</dbReference>
<dbReference type="GO" id="GO:0005886">
    <property type="term" value="C:plasma membrane"/>
    <property type="evidence" value="ECO:0007669"/>
    <property type="project" value="TreeGrafter"/>
</dbReference>
<dbReference type="RefSeq" id="WP_093362027.1">
    <property type="nucleotide sequence ID" value="NZ_FOLG01000012.1"/>
</dbReference>
<dbReference type="STRING" id="441112.SAMN04488094_112116"/>
<dbReference type="EMBL" id="FOLG01000012">
    <property type="protein sequence ID" value="SFC97984.1"/>
    <property type="molecule type" value="Genomic_DNA"/>
</dbReference>
<evidence type="ECO:0000313" key="12">
    <source>
        <dbReference type="EMBL" id="SFC97984.1"/>
    </source>
</evidence>
<evidence type="ECO:0000256" key="1">
    <source>
        <dbReference type="ARBA" id="ARBA00004141"/>
    </source>
</evidence>
<reference evidence="12 13" key="1">
    <citation type="submission" date="2016-10" db="EMBL/GenBank/DDBJ databases">
        <authorList>
            <person name="de Groot N.N."/>
        </authorList>
    </citation>
    <scope>NUCLEOTIDE SEQUENCE [LARGE SCALE GENOMIC DNA]</scope>
    <source>
        <strain evidence="12 13">DSM 19548</strain>
    </source>
</reference>
<sequence length="595" mass="62973">MDQFVLNWIFIGASFALYIGIAIWARAGSTSEFYAAGRGVHPVLNGMATGADWMSAASFISMAGLIAFVGYDNSTFLMGWTGGYVLLALMLAPYLRKFGKFTVPEFIGDRFYSSTARLVAVICLIVASITYVIGQMTGVGVAFGRFLEVDNTTGLLIGAAVVFAYAVFGGMKGVTYTQVAQYVVLITAYTIPAIFISLQLTGNPIPALGLFGDTAGTGQPLLATLDQLVTDLGFAEYTTRNSDTLNMVLFTLSLMIGTAGLPHVIMRFFTVPTVADARWSAGWALVFIALLYLTAPAVGAMARFNITNQFWPDGPQGEAVSVETIETSPEYAWMQTWQKTGLLNWEDLNGDGKIQYYNDANADLQARAEESSWTGNELTKFDRDILVLANPEIANLPGWVVALVAAGGLAAALSTAAGLLLAISSAVSHDLMKGQLTPNMSEASELMSARIAMAVAIAVATYLGLNPPGFAAQTVALAFGIAAASIFPALMMGIFSKRVNNTGAVAGMLVGLIVTVVYIFLHKGWFFIPDTNSYTDAAPLFLGIKSTSFGAVGALLNFGTAILVSNATAAPPKEIQELVESVRIPRGAGAAAADH</sequence>
<evidence type="ECO:0000256" key="3">
    <source>
        <dbReference type="ARBA" id="ARBA00022448"/>
    </source>
</evidence>
<dbReference type="InterPro" id="IPR018212">
    <property type="entry name" value="Na/solute_symporter_CS"/>
</dbReference>
<keyword evidence="7 11" id="KW-1133">Transmembrane helix</keyword>
<keyword evidence="8 11" id="KW-0472">Membrane</keyword>
<dbReference type="Pfam" id="PF00474">
    <property type="entry name" value="SSF"/>
    <property type="match status" value="2"/>
</dbReference>
<feature type="transmembrane region" description="Helical" evidence="11">
    <location>
        <begin position="77"/>
        <end position="95"/>
    </location>
</feature>
<evidence type="ECO:0000313" key="13">
    <source>
        <dbReference type="Proteomes" id="UP000198728"/>
    </source>
</evidence>
<dbReference type="PROSITE" id="PS00457">
    <property type="entry name" value="NA_SOLUT_SYMP_2"/>
    <property type="match status" value="1"/>
</dbReference>
<dbReference type="InterPro" id="IPR050277">
    <property type="entry name" value="Sodium:Solute_Symporter"/>
</dbReference>
<feature type="transmembrane region" description="Helical" evidence="11">
    <location>
        <begin position="399"/>
        <end position="427"/>
    </location>
</feature>
<comment type="subcellular location">
    <subcellularLocation>
        <location evidence="1">Membrane</location>
        <topology evidence="1">Multi-pass membrane protein</topology>
    </subcellularLocation>
</comment>
<feature type="transmembrane region" description="Helical" evidence="11">
    <location>
        <begin position="153"/>
        <end position="170"/>
    </location>
</feature>
<comment type="similarity">
    <text evidence="2 10">Belongs to the sodium:solute symporter (SSF) (TC 2.A.21) family.</text>
</comment>
<dbReference type="InterPro" id="IPR019899">
    <property type="entry name" value="Na/solute_symporter_VC_2705"/>
</dbReference>
<evidence type="ECO:0000256" key="4">
    <source>
        <dbReference type="ARBA" id="ARBA00022475"/>
    </source>
</evidence>
<organism evidence="12 13">
    <name type="scientific">Tropicimonas isoalkanivorans</name>
    <dbReference type="NCBI Taxonomy" id="441112"/>
    <lineage>
        <taxon>Bacteria</taxon>
        <taxon>Pseudomonadati</taxon>
        <taxon>Pseudomonadota</taxon>
        <taxon>Alphaproteobacteria</taxon>
        <taxon>Rhodobacterales</taxon>
        <taxon>Roseobacteraceae</taxon>
        <taxon>Tropicimonas</taxon>
    </lineage>
</organism>
<keyword evidence="5 11" id="KW-0812">Transmembrane</keyword>
<dbReference type="GO" id="GO:0015293">
    <property type="term" value="F:symporter activity"/>
    <property type="evidence" value="ECO:0007669"/>
    <property type="project" value="UniProtKB-KW"/>
</dbReference>
<evidence type="ECO:0000256" key="5">
    <source>
        <dbReference type="ARBA" id="ARBA00022692"/>
    </source>
</evidence>
<evidence type="ECO:0000256" key="6">
    <source>
        <dbReference type="ARBA" id="ARBA00022847"/>
    </source>
</evidence>
<evidence type="ECO:0000256" key="8">
    <source>
        <dbReference type="ARBA" id="ARBA00023136"/>
    </source>
</evidence>
<dbReference type="AlphaFoldDB" id="A0A1I1NJW6"/>
<evidence type="ECO:0000256" key="7">
    <source>
        <dbReference type="ARBA" id="ARBA00022989"/>
    </source>
</evidence>
<dbReference type="Gene3D" id="1.20.1730.10">
    <property type="entry name" value="Sodium/glucose cotransporter"/>
    <property type="match status" value="1"/>
</dbReference>
<dbReference type="Proteomes" id="UP000198728">
    <property type="component" value="Unassembled WGS sequence"/>
</dbReference>
<feature type="transmembrane region" description="Helical" evidence="11">
    <location>
        <begin position="281"/>
        <end position="302"/>
    </location>
</feature>
<feature type="transmembrane region" description="Helical" evidence="11">
    <location>
        <begin position="502"/>
        <end position="521"/>
    </location>
</feature>